<evidence type="ECO:0000256" key="3">
    <source>
        <dbReference type="ARBA" id="ARBA00022729"/>
    </source>
</evidence>
<protein>
    <recommendedName>
        <fullName evidence="4">Ca3427-like PBP 2 domain-containing protein</fullName>
    </recommendedName>
</protein>
<dbReference type="GO" id="GO:0042597">
    <property type="term" value="C:periplasmic space"/>
    <property type="evidence" value="ECO:0007669"/>
    <property type="project" value="UniProtKB-SubCell"/>
</dbReference>
<comment type="caution">
    <text evidence="5">The sequence shown here is derived from an EMBL/GenBank/DDBJ whole genome shotgun (WGS) entry which is preliminary data.</text>
</comment>
<dbReference type="OrthoDB" id="1363at2759"/>
<organism evidence="5 6">
    <name type="scientific">Coemansia brasiliensis</name>
    <dbReference type="NCBI Taxonomy" id="2650707"/>
    <lineage>
        <taxon>Eukaryota</taxon>
        <taxon>Fungi</taxon>
        <taxon>Fungi incertae sedis</taxon>
        <taxon>Zoopagomycota</taxon>
        <taxon>Kickxellomycotina</taxon>
        <taxon>Kickxellomycetes</taxon>
        <taxon>Kickxellales</taxon>
        <taxon>Kickxellaceae</taxon>
        <taxon>Coemansia</taxon>
    </lineage>
</organism>
<accession>A0A9W8M138</accession>
<comment type="subcellular location">
    <subcellularLocation>
        <location evidence="1">Periplasm</location>
    </subcellularLocation>
</comment>
<dbReference type="Pfam" id="PF22384">
    <property type="entry name" value="PBP2_Ca3427_like"/>
    <property type="match status" value="1"/>
</dbReference>
<gene>
    <name evidence="5" type="ORF">IWW36_000737</name>
</gene>
<feature type="domain" description="Ca3427-like PBP 2" evidence="4">
    <location>
        <begin position="7"/>
        <end position="99"/>
    </location>
</feature>
<dbReference type="SUPFAM" id="SSF53850">
    <property type="entry name" value="Periplasmic binding protein-like II"/>
    <property type="match status" value="1"/>
</dbReference>
<evidence type="ECO:0000256" key="1">
    <source>
        <dbReference type="ARBA" id="ARBA00004418"/>
    </source>
</evidence>
<evidence type="ECO:0000259" key="4">
    <source>
        <dbReference type="Pfam" id="PF22384"/>
    </source>
</evidence>
<evidence type="ECO:0000313" key="6">
    <source>
        <dbReference type="Proteomes" id="UP001139887"/>
    </source>
</evidence>
<keyword evidence="6" id="KW-1185">Reference proteome</keyword>
<dbReference type="InterPro" id="IPR054364">
    <property type="entry name" value="Ca3427-like_PBP2"/>
</dbReference>
<sequence length="205" mass="23183">MLCNVAWAVSVKQEAKYSTLDDLAFGATFGISRKGSGSQVMAQYASSQFEWKNEPKFAILGDVNGLIEGVQTGKADAFLWERTTMQRHYKQQMVRYLGTVRPPWPAFSLAALKTLISDHDRMTKFLEWVDKAVVMFMETLEEEKRIEYVCEKLGYGEDDVRSWLEYVRFSQGGEVDCEKTAKAVQALEKAGVVKDLAVSDIVMKP</sequence>
<evidence type="ECO:0000256" key="2">
    <source>
        <dbReference type="ARBA" id="ARBA00010742"/>
    </source>
</evidence>
<comment type="similarity">
    <text evidence="2">Belongs to the bacterial solute-binding protein SsuA/TauA family.</text>
</comment>
<dbReference type="Gene3D" id="3.40.190.10">
    <property type="entry name" value="Periplasmic binding protein-like II"/>
    <property type="match status" value="1"/>
</dbReference>
<dbReference type="PANTHER" id="PTHR30024:SF47">
    <property type="entry name" value="TAURINE-BINDING PERIPLASMIC PROTEIN"/>
    <property type="match status" value="1"/>
</dbReference>
<keyword evidence="3" id="KW-0732">Signal</keyword>
<dbReference type="PANTHER" id="PTHR30024">
    <property type="entry name" value="ALIPHATIC SULFONATES-BINDING PROTEIN-RELATED"/>
    <property type="match status" value="1"/>
</dbReference>
<name>A0A9W8M138_9FUNG</name>
<reference evidence="5" key="1">
    <citation type="submission" date="2022-07" db="EMBL/GenBank/DDBJ databases">
        <title>Phylogenomic reconstructions and comparative analyses of Kickxellomycotina fungi.</title>
        <authorList>
            <person name="Reynolds N.K."/>
            <person name="Stajich J.E."/>
            <person name="Barry K."/>
            <person name="Grigoriev I.V."/>
            <person name="Crous P."/>
            <person name="Smith M.E."/>
        </authorList>
    </citation>
    <scope>NUCLEOTIDE SEQUENCE</scope>
    <source>
        <strain evidence="5">NRRL 1566</strain>
    </source>
</reference>
<proteinExistence type="inferred from homology"/>
<dbReference type="Proteomes" id="UP001139887">
    <property type="component" value="Unassembled WGS sequence"/>
</dbReference>
<evidence type="ECO:0000313" key="5">
    <source>
        <dbReference type="EMBL" id="KAJ2851964.1"/>
    </source>
</evidence>
<dbReference type="AlphaFoldDB" id="A0A9W8M138"/>
<dbReference type="EMBL" id="JANBUW010000007">
    <property type="protein sequence ID" value="KAJ2851964.1"/>
    <property type="molecule type" value="Genomic_DNA"/>
</dbReference>